<accession>A0ABQ5YNG0</accession>
<dbReference type="InterPro" id="IPR009612">
    <property type="entry name" value="IcmF-rel"/>
</dbReference>
<proteinExistence type="predicted"/>
<feature type="domain" description="Type VI secretion system IcmF C-terminal" evidence="2">
    <location>
        <begin position="1081"/>
        <end position="1185"/>
    </location>
</feature>
<comment type="caution">
    <text evidence="5">The sequence shown here is derived from an EMBL/GenBank/DDBJ whole genome shotgun (WGS) entry which is preliminary data.</text>
</comment>
<evidence type="ECO:0000259" key="2">
    <source>
        <dbReference type="Pfam" id="PF06744"/>
    </source>
</evidence>
<dbReference type="InterPro" id="IPR017731">
    <property type="entry name" value="TssM1-like"/>
</dbReference>
<dbReference type="RefSeq" id="WP_284198364.1">
    <property type="nucleotide sequence ID" value="NZ_BSOG01000008.1"/>
</dbReference>
<dbReference type="Pfam" id="PF14331">
    <property type="entry name" value="IcmF-related_N"/>
    <property type="match status" value="1"/>
</dbReference>
<dbReference type="InterPro" id="IPR053156">
    <property type="entry name" value="T6SS_TssM-like"/>
</dbReference>
<evidence type="ECO:0000313" key="6">
    <source>
        <dbReference type="Proteomes" id="UP001156706"/>
    </source>
</evidence>
<evidence type="ECO:0000313" key="5">
    <source>
        <dbReference type="EMBL" id="GLR15297.1"/>
    </source>
</evidence>
<feature type="transmembrane region" description="Helical" evidence="1">
    <location>
        <begin position="459"/>
        <end position="480"/>
    </location>
</feature>
<keyword evidence="6" id="KW-1185">Reference proteome</keyword>
<organism evidence="5 6">
    <name type="scientific">Chitinimonas prasina</name>
    <dbReference type="NCBI Taxonomy" id="1434937"/>
    <lineage>
        <taxon>Bacteria</taxon>
        <taxon>Pseudomonadati</taxon>
        <taxon>Pseudomonadota</taxon>
        <taxon>Betaproteobacteria</taxon>
        <taxon>Neisseriales</taxon>
        <taxon>Chitinibacteraceae</taxon>
        <taxon>Chitinimonas</taxon>
    </lineage>
</organism>
<dbReference type="CDD" id="cd00882">
    <property type="entry name" value="Ras_like_GTPase"/>
    <property type="match status" value="1"/>
</dbReference>
<keyword evidence="1" id="KW-1133">Transmembrane helix</keyword>
<dbReference type="SUPFAM" id="SSF52540">
    <property type="entry name" value="P-loop containing nucleoside triphosphate hydrolases"/>
    <property type="match status" value="1"/>
</dbReference>
<dbReference type="Pfam" id="PF06761">
    <property type="entry name" value="IcmF-related"/>
    <property type="match status" value="1"/>
</dbReference>
<dbReference type="InterPro" id="IPR025743">
    <property type="entry name" value="TssM1_N"/>
</dbReference>
<evidence type="ECO:0000259" key="4">
    <source>
        <dbReference type="Pfam" id="PF14331"/>
    </source>
</evidence>
<dbReference type="EMBL" id="BSOG01000008">
    <property type="protein sequence ID" value="GLR15297.1"/>
    <property type="molecule type" value="Genomic_DNA"/>
</dbReference>
<dbReference type="Pfam" id="PF06744">
    <property type="entry name" value="IcmF_C"/>
    <property type="match status" value="1"/>
</dbReference>
<feature type="transmembrane region" description="Helical" evidence="1">
    <location>
        <begin position="42"/>
        <end position="60"/>
    </location>
</feature>
<dbReference type="NCBIfam" id="TIGR03348">
    <property type="entry name" value="VI_IcmF"/>
    <property type="match status" value="1"/>
</dbReference>
<sequence>MKKLFGLLFNRWVLAALGFICLALLIWFVGPLIAIAEWRPLAPVWVRLGLLGLFLLVFLIRHAWSWWRKRQANKALESGLLVQAKSEDAQENQENQVLQQRFSEALGVLRKARTAEGSARGVRKWMSRFDNEAYLYQLPWYVIVGAPGTGKTTALLNSGLRFPLADHLPGESVRGVGGTRNCSWLFTDRAVLLDTAGRYSTQSSDKMADSKEWGSFLRLLARHRPRQPINGVMLTISATELLQNTSFEIELQAAALRNRINELRDGLQINFPIYVMVTKIDLLAGFGEYFEDMTADERQQVWGLTLPLQEGQAAVPQDKVAAEFDKLADRLQGRLVERLERERDAQRRTQLCHFPQRFGILRQPLLEFLGLVFSPTPYQASAMLRGVYFTSGTQEGQPLDPLLSQFPRAQLERNGGGGGASSLSNAGGKGFFISRLLNELIFAESHLAGTNRRWRRRRALLTGGGYAGLAVATSLALAAWGTSYVRNQGYIGEVTQQVPQVRAQVEQLVVGQDGKLADLVPVLRAVRDVAETPLVKRDDVPMSLRVGLYQGDKLDAAANNAYERLLQDALLPRVVYRLEEVLRQSQHDGDLLYEALKAYVMLQDSRHFDTEAFKAWVMVDWEANLAREVTSAQRDELEGHLDALLAHGMPNSPVALDEKLVAEAREILLRKSLPERVYGRIKRMGVGNVAADFKVSEVAGPSAMLVFQRTSGLPLNKGVPGLFTVRGYYQGFLKTVEPVAHSMAQEERWVLGTQQGDAEGKPLPAAELAKVTAAVKRIYLEEYANTWEQFTKDIRLVQFGNLSQSVQAARVLSASDSPLLSLLRGIVRETSLAQYAEAEKNAVDKASDSLKEKKDGLLKLIGGQGEVVPGQQAGYRIERLVDDRFEGLRRLVQPSAPNAPAPIDGSLSLLNEFYTFLTATQTAVQGGVAAPQSDLPTRLKAEAARMPEPMHSVLDTLSTTGVTQALGVTRQNLSANLGASVGEFCSRAVVGRYPFNRGASAEVRQEDFGRLFAAGGVLDSFFQQNLAQYVDISRRPWTFRQVGEGSMGDASGALIQFQRAATIRDVFFQGGSRLPALRLDFKPVEMDATVIQAILDIDGQLIRYNHGPQIPVTVNWPGPRGGHQVRLQFTGPGGAEIGGMSFEGGWALFRALDKAQISPSGQPERFRVSFDINGRKVQYEVTSSSVQNPFRMAELAQFSCPARL</sequence>
<dbReference type="InterPro" id="IPR010623">
    <property type="entry name" value="IcmF_C"/>
</dbReference>
<feature type="domain" description="IcmF-related" evidence="3">
    <location>
        <begin position="521"/>
        <end position="831"/>
    </location>
</feature>
<name>A0ABQ5YNG0_9NEIS</name>
<protein>
    <recommendedName>
        <fullName evidence="7">Type VI secretion system membrane subunit TssM</fullName>
    </recommendedName>
</protein>
<evidence type="ECO:0000256" key="1">
    <source>
        <dbReference type="SAM" id="Phobius"/>
    </source>
</evidence>
<evidence type="ECO:0000259" key="3">
    <source>
        <dbReference type="Pfam" id="PF06761"/>
    </source>
</evidence>
<gene>
    <name evidence="5" type="ORF">GCM10007907_40870</name>
</gene>
<dbReference type="PANTHER" id="PTHR36153:SF1">
    <property type="entry name" value="TYPE VI SECRETION SYSTEM COMPONENT TSSM1"/>
    <property type="match status" value="1"/>
</dbReference>
<reference evidence="6" key="1">
    <citation type="journal article" date="2019" name="Int. J. Syst. Evol. Microbiol.">
        <title>The Global Catalogue of Microorganisms (GCM) 10K type strain sequencing project: providing services to taxonomists for standard genome sequencing and annotation.</title>
        <authorList>
            <consortium name="The Broad Institute Genomics Platform"/>
            <consortium name="The Broad Institute Genome Sequencing Center for Infectious Disease"/>
            <person name="Wu L."/>
            <person name="Ma J."/>
        </authorList>
    </citation>
    <scope>NUCLEOTIDE SEQUENCE [LARGE SCALE GENOMIC DNA]</scope>
    <source>
        <strain evidence="6">NBRC 110044</strain>
    </source>
</reference>
<feature type="transmembrane region" description="Helical" evidence="1">
    <location>
        <begin position="12"/>
        <end position="36"/>
    </location>
</feature>
<feature type="domain" description="Type VI secretion system component TssM1 N-terminal" evidence="4">
    <location>
        <begin position="208"/>
        <end position="468"/>
    </location>
</feature>
<keyword evidence="1" id="KW-0812">Transmembrane</keyword>
<dbReference type="Proteomes" id="UP001156706">
    <property type="component" value="Unassembled WGS sequence"/>
</dbReference>
<dbReference type="PANTHER" id="PTHR36153">
    <property type="entry name" value="INNER MEMBRANE PROTEIN-RELATED"/>
    <property type="match status" value="1"/>
</dbReference>
<keyword evidence="1" id="KW-0472">Membrane</keyword>
<dbReference type="Gene3D" id="3.40.50.300">
    <property type="entry name" value="P-loop containing nucleotide triphosphate hydrolases"/>
    <property type="match status" value="1"/>
</dbReference>
<dbReference type="InterPro" id="IPR027417">
    <property type="entry name" value="P-loop_NTPase"/>
</dbReference>
<evidence type="ECO:0008006" key="7">
    <source>
        <dbReference type="Google" id="ProtNLM"/>
    </source>
</evidence>